<evidence type="ECO:0000313" key="5">
    <source>
        <dbReference type="Proteomes" id="UP001220395"/>
    </source>
</evidence>
<dbReference type="InterPro" id="IPR043130">
    <property type="entry name" value="CDP-OH_PTrfase_TM_dom"/>
</dbReference>
<feature type="transmembrane region" description="Helical" evidence="3">
    <location>
        <begin position="115"/>
        <end position="132"/>
    </location>
</feature>
<feature type="transmembrane region" description="Helical" evidence="3">
    <location>
        <begin position="90"/>
        <end position="109"/>
    </location>
</feature>
<feature type="transmembrane region" description="Helical" evidence="3">
    <location>
        <begin position="240"/>
        <end position="257"/>
    </location>
</feature>
<reference evidence="4 5" key="1">
    <citation type="submission" date="2023-02" db="EMBL/GenBank/DDBJ databases">
        <title>Genome sequence of Sphingomonas naphthae.</title>
        <authorList>
            <person name="Kim S."/>
            <person name="Heo J."/>
            <person name="Kwon S.-W."/>
        </authorList>
    </citation>
    <scope>NUCLEOTIDE SEQUENCE [LARGE SCALE GENOMIC DNA]</scope>
    <source>
        <strain evidence="4 5">KACC 18716</strain>
    </source>
</reference>
<comment type="similarity">
    <text evidence="2">Belongs to the CDP-alcohol phosphatidyltransferase class-I family.</text>
</comment>
<dbReference type="InterPro" id="IPR000462">
    <property type="entry name" value="CDP-OH_P_trans"/>
</dbReference>
<dbReference type="RefSeq" id="WP_273690623.1">
    <property type="nucleotide sequence ID" value="NZ_CP117411.1"/>
</dbReference>
<keyword evidence="3" id="KW-0812">Transmembrane</keyword>
<accession>A0ABY7TPC4</accession>
<protein>
    <submittedName>
        <fullName evidence="4">Phosphatidylcholine/phosphatidylserine synthase</fullName>
    </submittedName>
</protein>
<keyword evidence="1 2" id="KW-0808">Transferase</keyword>
<dbReference type="Pfam" id="PF01066">
    <property type="entry name" value="CDP-OH_P_transf"/>
    <property type="match status" value="1"/>
</dbReference>
<dbReference type="Gene3D" id="1.20.120.1760">
    <property type="match status" value="1"/>
</dbReference>
<keyword evidence="5" id="KW-1185">Reference proteome</keyword>
<evidence type="ECO:0000256" key="2">
    <source>
        <dbReference type="RuleBase" id="RU003750"/>
    </source>
</evidence>
<dbReference type="InterPro" id="IPR048254">
    <property type="entry name" value="CDP_ALCOHOL_P_TRANSF_CS"/>
</dbReference>
<feature type="transmembrane region" description="Helical" evidence="3">
    <location>
        <begin position="50"/>
        <end position="69"/>
    </location>
</feature>
<evidence type="ECO:0000313" key="4">
    <source>
        <dbReference type="EMBL" id="WCT75079.1"/>
    </source>
</evidence>
<dbReference type="Proteomes" id="UP001220395">
    <property type="component" value="Chromosome"/>
</dbReference>
<feature type="transmembrane region" description="Helical" evidence="3">
    <location>
        <begin position="21"/>
        <end position="44"/>
    </location>
</feature>
<gene>
    <name evidence="4" type="ORF">PQ455_07660</name>
</gene>
<evidence type="ECO:0000256" key="1">
    <source>
        <dbReference type="ARBA" id="ARBA00022679"/>
    </source>
</evidence>
<feature type="transmembrane region" description="Helical" evidence="3">
    <location>
        <begin position="184"/>
        <end position="203"/>
    </location>
</feature>
<organism evidence="4 5">
    <name type="scientific">Sphingomonas naphthae</name>
    <dbReference type="NCBI Taxonomy" id="1813468"/>
    <lineage>
        <taxon>Bacteria</taxon>
        <taxon>Pseudomonadati</taxon>
        <taxon>Pseudomonadota</taxon>
        <taxon>Alphaproteobacteria</taxon>
        <taxon>Sphingomonadales</taxon>
        <taxon>Sphingomonadaceae</taxon>
        <taxon>Sphingomonas</taxon>
    </lineage>
</organism>
<feature type="transmembrane region" description="Helical" evidence="3">
    <location>
        <begin position="215"/>
        <end position="234"/>
    </location>
</feature>
<evidence type="ECO:0000256" key="3">
    <source>
        <dbReference type="SAM" id="Phobius"/>
    </source>
</evidence>
<keyword evidence="3" id="KW-0472">Membrane</keyword>
<dbReference type="PROSITE" id="PS00379">
    <property type="entry name" value="CDP_ALCOHOL_P_TRANSF"/>
    <property type="match status" value="1"/>
</dbReference>
<keyword evidence="3" id="KW-1133">Transmembrane helix</keyword>
<proteinExistence type="inferred from homology"/>
<sequence>MRPPLSRARPSERRGIPLRALPPNAVTALALCFGLTGVRFAIAAAQSGDVTHWMLAVAMIAGAGVLDGLDGRIARLLNGQSRFGAELDSLSDVIAFGVSPAVILYLWILQTWPKFGWIVALSHAVCCALRLARFNSSLDAEEQPMKSAGFLTGVPAPTGAGMTLLPIILWLATGEDSIRSLYVVAPWTLLCAFLMVSSVATYSWGSIRLRREWRLALLVVVALVGGSLLTAPWVTASGLMIVYAATIPFSARSYGRIRRQRAAGRSLPPASSDAS</sequence>
<name>A0ABY7TPC4_9SPHN</name>
<dbReference type="EMBL" id="CP117411">
    <property type="protein sequence ID" value="WCT75079.1"/>
    <property type="molecule type" value="Genomic_DNA"/>
</dbReference>
<feature type="transmembrane region" description="Helical" evidence="3">
    <location>
        <begin position="153"/>
        <end position="172"/>
    </location>
</feature>